<accession>L0ACI2</accession>
<evidence type="ECO:0000313" key="2">
    <source>
        <dbReference type="EMBL" id="AFZ70765.1"/>
    </source>
</evidence>
<dbReference type="AlphaFoldDB" id="L0ACI2"/>
<proteinExistence type="predicted"/>
<sequence length="137" mass="15546">MVSNTPGPVKQGHDQGSHIAKSDNMQQSRELKPRPIGDKCNPLCPFFRCGQKALRFTTDHYRGRPIKVALCNWIGDRCIGASCRYAYCEKKAMLPDGRCSFAVENQPKKMKSFEEELNEENEIDLPQGYKGLPKKKI</sequence>
<reference evidence="3" key="1">
    <citation type="submission" date="2012-03" db="EMBL/GenBank/DDBJ databases">
        <title>Complete genome of Caldisphaera lagunensis DSM 15908.</title>
        <authorList>
            <person name="Lucas S."/>
            <person name="Copeland A."/>
            <person name="Lapidus A."/>
            <person name="Glavina del Rio T."/>
            <person name="Dalin E."/>
            <person name="Tice H."/>
            <person name="Bruce D."/>
            <person name="Goodwin L."/>
            <person name="Pitluck S."/>
            <person name="Peters L."/>
            <person name="Mikhailova N."/>
            <person name="Teshima H."/>
            <person name="Kyrpides N."/>
            <person name="Mavromatis K."/>
            <person name="Ivanova N."/>
            <person name="Brettin T."/>
            <person name="Detter J.C."/>
            <person name="Han C."/>
            <person name="Larimer F."/>
            <person name="Land M."/>
            <person name="Hauser L."/>
            <person name="Markowitz V."/>
            <person name="Cheng J.-F."/>
            <person name="Hugenholtz P."/>
            <person name="Woyke T."/>
            <person name="Wu D."/>
            <person name="Spring S."/>
            <person name="Schroeder M."/>
            <person name="Brambilla E."/>
            <person name="Klenk H.-P."/>
            <person name="Eisen J.A."/>
        </authorList>
    </citation>
    <scope>NUCLEOTIDE SEQUENCE [LARGE SCALE GENOMIC DNA]</scope>
    <source>
        <strain evidence="3">DSM 15908 / JCM 11604 / IC-154</strain>
    </source>
</reference>
<dbReference type="OrthoDB" id="30814at2157"/>
<dbReference type="Proteomes" id="UP000010469">
    <property type="component" value="Chromosome"/>
</dbReference>
<evidence type="ECO:0000313" key="3">
    <source>
        <dbReference type="Proteomes" id="UP000010469"/>
    </source>
</evidence>
<name>L0ACI2_CALLD</name>
<dbReference type="RefSeq" id="WP_015232662.1">
    <property type="nucleotide sequence ID" value="NC_019791.1"/>
</dbReference>
<dbReference type="eggNOG" id="arCOG05464">
    <property type="taxonomic scope" value="Archaea"/>
</dbReference>
<keyword evidence="3" id="KW-1185">Reference proteome</keyword>
<dbReference type="KEGG" id="clg:Calag_1043"/>
<dbReference type="HOGENOM" id="CLU_1860607_0_0_2"/>
<feature type="region of interest" description="Disordered" evidence="1">
    <location>
        <begin position="1"/>
        <end position="38"/>
    </location>
</feature>
<evidence type="ECO:0000256" key="1">
    <source>
        <dbReference type="SAM" id="MobiDB-lite"/>
    </source>
</evidence>
<organism evidence="2 3">
    <name type="scientific">Caldisphaera lagunensis (strain DSM 15908 / JCM 11604 / ANMR 0165 / IC-154)</name>
    <dbReference type="NCBI Taxonomy" id="1056495"/>
    <lineage>
        <taxon>Archaea</taxon>
        <taxon>Thermoproteota</taxon>
        <taxon>Thermoprotei</taxon>
        <taxon>Acidilobales</taxon>
        <taxon>Caldisphaeraceae</taxon>
        <taxon>Caldisphaera</taxon>
    </lineage>
</organism>
<protein>
    <submittedName>
        <fullName evidence="2">Uncharacterized protein</fullName>
    </submittedName>
</protein>
<dbReference type="GeneID" id="14212303"/>
<gene>
    <name evidence="2" type="ordered locus">Calag_1043</name>
</gene>
<dbReference type="InParanoid" id="L0ACI2"/>
<dbReference type="EMBL" id="CP003378">
    <property type="protein sequence ID" value="AFZ70765.1"/>
    <property type="molecule type" value="Genomic_DNA"/>
</dbReference>
<dbReference type="STRING" id="1056495.Calag_1043"/>